<proteinExistence type="predicted"/>
<dbReference type="EMBL" id="BSXW01012599">
    <property type="protein sequence ID" value="GMF66318.1"/>
    <property type="molecule type" value="Genomic_DNA"/>
</dbReference>
<comment type="subcellular location">
    <subcellularLocation>
        <location evidence="1">Host cell</location>
    </subcellularLocation>
    <subcellularLocation>
        <location evidence="2">Secreted</location>
    </subcellularLocation>
</comment>
<keyword evidence="3" id="KW-0964">Secreted</keyword>
<dbReference type="OrthoDB" id="127012at2759"/>
<dbReference type="Pfam" id="PF20147">
    <property type="entry name" value="Crinkler"/>
    <property type="match status" value="1"/>
</dbReference>
<dbReference type="AlphaFoldDB" id="A0A9W6YLU4"/>
<sequence>MASEYGTVNVVDIDTDKYVGHLLQEIAEKLKYGGKASDLQLFLAKKKDGGWLDGIGLAGVTLDEAGAPVSPTRLQEDGSVAVDK</sequence>
<dbReference type="GO" id="GO:0005576">
    <property type="term" value="C:extracellular region"/>
    <property type="evidence" value="ECO:0007669"/>
    <property type="project" value="UniProtKB-SubCell"/>
</dbReference>
<evidence type="ECO:0000256" key="1">
    <source>
        <dbReference type="ARBA" id="ARBA00004340"/>
    </source>
</evidence>
<gene>
    <name evidence="5" type="ORF">Plil01_001879300</name>
</gene>
<feature type="domain" description="Crinkler effector protein N-terminal" evidence="4">
    <location>
        <begin position="10"/>
        <end position="54"/>
    </location>
</feature>
<protein>
    <submittedName>
        <fullName evidence="5">Unnamed protein product</fullName>
    </submittedName>
</protein>
<evidence type="ECO:0000313" key="6">
    <source>
        <dbReference type="Proteomes" id="UP001165083"/>
    </source>
</evidence>
<evidence type="ECO:0000256" key="3">
    <source>
        <dbReference type="ARBA" id="ARBA00022525"/>
    </source>
</evidence>
<comment type="caution">
    <text evidence="5">The sequence shown here is derived from an EMBL/GenBank/DDBJ whole genome shotgun (WGS) entry which is preliminary data.</text>
</comment>
<dbReference type="Proteomes" id="UP001165083">
    <property type="component" value="Unassembled WGS sequence"/>
</dbReference>
<reference evidence="5" key="1">
    <citation type="submission" date="2023-04" db="EMBL/GenBank/DDBJ databases">
        <title>Phytophthora lilii NBRC 32176.</title>
        <authorList>
            <person name="Ichikawa N."/>
            <person name="Sato H."/>
            <person name="Tonouchi N."/>
        </authorList>
    </citation>
    <scope>NUCLEOTIDE SEQUENCE</scope>
    <source>
        <strain evidence="5">NBRC 32176</strain>
    </source>
</reference>
<keyword evidence="6" id="KW-1185">Reference proteome</keyword>
<organism evidence="5 6">
    <name type="scientific">Phytophthora lilii</name>
    <dbReference type="NCBI Taxonomy" id="2077276"/>
    <lineage>
        <taxon>Eukaryota</taxon>
        <taxon>Sar</taxon>
        <taxon>Stramenopiles</taxon>
        <taxon>Oomycota</taxon>
        <taxon>Peronosporomycetes</taxon>
        <taxon>Peronosporales</taxon>
        <taxon>Peronosporaceae</taxon>
        <taxon>Phytophthora</taxon>
    </lineage>
</organism>
<name>A0A9W6YLU4_9STRA</name>
<accession>A0A9W6YLU4</accession>
<dbReference type="InterPro" id="IPR045379">
    <property type="entry name" value="Crinkler_N"/>
</dbReference>
<evidence type="ECO:0000259" key="4">
    <source>
        <dbReference type="Pfam" id="PF20147"/>
    </source>
</evidence>
<dbReference type="GO" id="GO:0043657">
    <property type="term" value="C:host cell"/>
    <property type="evidence" value="ECO:0007669"/>
    <property type="project" value="UniProtKB-SubCell"/>
</dbReference>
<evidence type="ECO:0000313" key="5">
    <source>
        <dbReference type="EMBL" id="GMF66318.1"/>
    </source>
</evidence>
<evidence type="ECO:0000256" key="2">
    <source>
        <dbReference type="ARBA" id="ARBA00004613"/>
    </source>
</evidence>